<proteinExistence type="predicted"/>
<reference evidence="2" key="1">
    <citation type="submission" date="2023-03" db="EMBL/GenBank/DDBJ databases">
        <title>Multiphase analysis and comparison of six strains from genera Psychromarinibacter, Lutimaribacter, and Maritimibacter, including a novel species: Psychromarinibacter sediminicola sp. nov.</title>
        <authorList>
            <person name="Wang Y.-H."/>
            <person name="Ye M.-Q."/>
            <person name="Du Z.-J."/>
        </authorList>
    </citation>
    <scope>NUCLEOTIDE SEQUENCE</scope>
    <source>
        <strain evidence="2">C21-152</strain>
    </source>
</reference>
<name>A0AAE3TAB0_9RHOB</name>
<sequence>MRYAALFVLALAAAAPAAADPSPQLVALVQQRIERYGLDVDVSLFDTATVARLYGILNENDDDYFRKRQKLKTALRNATDR</sequence>
<dbReference type="AlphaFoldDB" id="A0AAE3TAB0"/>
<evidence type="ECO:0000256" key="1">
    <source>
        <dbReference type="SAM" id="SignalP"/>
    </source>
</evidence>
<dbReference type="EMBL" id="JARGYC010000057">
    <property type="protein sequence ID" value="MDF0602678.1"/>
    <property type="molecule type" value="Genomic_DNA"/>
</dbReference>
<organism evidence="2 3">
    <name type="scientific">Psychromarinibacter sediminicola</name>
    <dbReference type="NCBI Taxonomy" id="3033385"/>
    <lineage>
        <taxon>Bacteria</taxon>
        <taxon>Pseudomonadati</taxon>
        <taxon>Pseudomonadota</taxon>
        <taxon>Alphaproteobacteria</taxon>
        <taxon>Rhodobacterales</taxon>
        <taxon>Paracoccaceae</taxon>
        <taxon>Psychromarinibacter</taxon>
    </lineage>
</organism>
<evidence type="ECO:0000313" key="2">
    <source>
        <dbReference type="EMBL" id="MDF0602678.1"/>
    </source>
</evidence>
<keyword evidence="1" id="KW-0732">Signal</keyword>
<gene>
    <name evidence="2" type="ORF">P1J78_18215</name>
</gene>
<comment type="caution">
    <text evidence="2">The sequence shown here is derived from an EMBL/GenBank/DDBJ whole genome shotgun (WGS) entry which is preliminary data.</text>
</comment>
<dbReference type="RefSeq" id="WP_275568804.1">
    <property type="nucleotide sequence ID" value="NZ_JARGYC010000057.1"/>
</dbReference>
<feature type="chain" id="PRO_5042032873" evidence="1">
    <location>
        <begin position="20"/>
        <end position="81"/>
    </location>
</feature>
<dbReference type="Proteomes" id="UP001220964">
    <property type="component" value="Unassembled WGS sequence"/>
</dbReference>
<accession>A0AAE3TAB0</accession>
<evidence type="ECO:0000313" key="3">
    <source>
        <dbReference type="Proteomes" id="UP001220964"/>
    </source>
</evidence>
<keyword evidence="3" id="KW-1185">Reference proteome</keyword>
<feature type="signal peptide" evidence="1">
    <location>
        <begin position="1"/>
        <end position="19"/>
    </location>
</feature>
<protein>
    <submittedName>
        <fullName evidence="2">Uncharacterized protein</fullName>
    </submittedName>
</protein>